<evidence type="ECO:0000256" key="6">
    <source>
        <dbReference type="ARBA" id="ARBA00022777"/>
    </source>
</evidence>
<dbReference type="Pfam" id="PF00069">
    <property type="entry name" value="Pkinase"/>
    <property type="match status" value="2"/>
</dbReference>
<evidence type="ECO:0000259" key="12">
    <source>
        <dbReference type="PROSITE" id="PS50011"/>
    </source>
</evidence>
<evidence type="ECO:0000256" key="7">
    <source>
        <dbReference type="ARBA" id="ARBA00022840"/>
    </source>
</evidence>
<evidence type="ECO:0000256" key="9">
    <source>
        <dbReference type="ARBA" id="ARBA00048367"/>
    </source>
</evidence>
<keyword evidence="4" id="KW-0808">Transferase</keyword>
<sequence>MEDNVQSSWSLHGNKEICARYEILERVGSGTYSDVYRGRRKEDGLIVALKEVHDYQSSWREIEALQRLSGCPNVVRLYEWFWRENEDAVLVLEFLPSDLYSVIKSAKNKGENGIAEAEVKAWMIQILQGLADCHANWVIHRDLKPSNLLISADGILKLADFGQARILEEPATIYQEEYELPQVDIVADAPGERLIDEYDSVKGVWNEGEEGSPTAIETNFDDTSETGNLDLSWKNEGDMVMHGFTSGVGTRWYRAPELLYGATIYGKEIDLWSLGCILGELLSLEPLFPGTSDIDQLSRLVKVLGSPTEENWPGCSNLPDYRKLCFPVDGSPVGLKNHVPNCSESVFSILERLVCYDPAARLNSEEVLENKYFVEEPIPVLTHELRVPSPLREENNFSDDWEKWKDMEADSDLENIDEFNVVHSSHGFYIKFS</sequence>
<dbReference type="Gene3D" id="1.10.510.10">
    <property type="entry name" value="Transferase(Phosphotransferase) domain 1"/>
    <property type="match status" value="1"/>
</dbReference>
<protein>
    <recommendedName>
        <fullName evidence="2">cyclin-dependent kinase</fullName>
        <ecNumber evidence="2">2.7.11.22</ecNumber>
    </recommendedName>
</protein>
<reference evidence="13" key="1">
    <citation type="submission" date="2007-06" db="EMBL/GenBank/DDBJ databases">
        <title>Full length cDNA sequences from Sitka Spruce (Picea sitchensis).</title>
        <authorList>
            <person name="Ralph S.G."/>
            <person name="Chun H.E."/>
            <person name="Liao N."/>
            <person name="Ali J."/>
            <person name="Reid K."/>
            <person name="Kolosova N."/>
            <person name="Cooper N."/>
            <person name="Cullis C."/>
            <person name="Jancsik S."/>
            <person name="Moore R."/>
            <person name="Mayo M."/>
            <person name="Wagner S."/>
            <person name="Holt R.A."/>
            <person name="Jones S.J.M."/>
            <person name="Marra M.A."/>
            <person name="Ritland C.E."/>
            <person name="Ritland K."/>
            <person name="Bohlmann J."/>
        </authorList>
    </citation>
    <scope>NUCLEOTIDE SEQUENCE</scope>
    <source>
        <tissue evidence="13">Bark</tissue>
    </source>
</reference>
<dbReference type="InterPro" id="IPR008271">
    <property type="entry name" value="Ser/Thr_kinase_AS"/>
</dbReference>
<keyword evidence="5 10" id="KW-0547">Nucleotide-binding</keyword>
<feature type="binding site" evidence="10">
    <location>
        <position position="50"/>
    </location>
    <ligand>
        <name>ATP</name>
        <dbReference type="ChEBI" id="CHEBI:30616"/>
    </ligand>
</feature>
<keyword evidence="3 11" id="KW-0723">Serine/threonine-protein kinase</keyword>
<evidence type="ECO:0000256" key="10">
    <source>
        <dbReference type="PROSITE-ProRule" id="PRU10141"/>
    </source>
</evidence>
<accession>B8LR21</accession>
<evidence type="ECO:0000256" key="1">
    <source>
        <dbReference type="ARBA" id="ARBA00006485"/>
    </source>
</evidence>
<feature type="domain" description="Protein kinase" evidence="12">
    <location>
        <begin position="21"/>
        <end position="373"/>
    </location>
</feature>
<dbReference type="PROSITE" id="PS00107">
    <property type="entry name" value="PROTEIN_KINASE_ATP"/>
    <property type="match status" value="1"/>
</dbReference>
<name>B8LR21_PICSI</name>
<proteinExistence type="evidence at transcript level"/>
<keyword evidence="7 10" id="KW-0067">ATP-binding</keyword>
<keyword evidence="6" id="KW-0418">Kinase</keyword>
<dbReference type="EC" id="2.7.11.22" evidence="2"/>
<evidence type="ECO:0000256" key="4">
    <source>
        <dbReference type="ARBA" id="ARBA00022679"/>
    </source>
</evidence>
<dbReference type="Gene3D" id="3.30.200.20">
    <property type="entry name" value="Phosphorylase Kinase, domain 1"/>
    <property type="match status" value="1"/>
</dbReference>
<dbReference type="SMART" id="SM00220">
    <property type="entry name" value="S_TKc"/>
    <property type="match status" value="1"/>
</dbReference>
<dbReference type="FunFam" id="3.30.200.20:FF:000664">
    <property type="entry name" value="Cyclin-dependent kinase F-1"/>
    <property type="match status" value="1"/>
</dbReference>
<dbReference type="PROSITE" id="PS00108">
    <property type="entry name" value="PROTEIN_KINASE_ST"/>
    <property type="match status" value="1"/>
</dbReference>
<dbReference type="InterPro" id="IPR050108">
    <property type="entry name" value="CDK"/>
</dbReference>
<dbReference type="AlphaFoldDB" id="B8LR21"/>
<comment type="catalytic activity">
    <reaction evidence="9">
        <text>L-seryl-[protein] + ATP = O-phospho-L-seryl-[protein] + ADP + H(+)</text>
        <dbReference type="Rhea" id="RHEA:17989"/>
        <dbReference type="Rhea" id="RHEA-COMP:9863"/>
        <dbReference type="Rhea" id="RHEA-COMP:11604"/>
        <dbReference type="ChEBI" id="CHEBI:15378"/>
        <dbReference type="ChEBI" id="CHEBI:29999"/>
        <dbReference type="ChEBI" id="CHEBI:30616"/>
        <dbReference type="ChEBI" id="CHEBI:83421"/>
        <dbReference type="ChEBI" id="CHEBI:456216"/>
        <dbReference type="EC" id="2.7.11.22"/>
    </reaction>
</comment>
<dbReference type="SUPFAM" id="SSF56112">
    <property type="entry name" value="Protein kinase-like (PK-like)"/>
    <property type="match status" value="1"/>
</dbReference>
<evidence type="ECO:0000313" key="13">
    <source>
        <dbReference type="EMBL" id="ABR18101.1"/>
    </source>
</evidence>
<dbReference type="InterPro" id="IPR017441">
    <property type="entry name" value="Protein_kinase_ATP_BS"/>
</dbReference>
<evidence type="ECO:0000256" key="3">
    <source>
        <dbReference type="ARBA" id="ARBA00022527"/>
    </source>
</evidence>
<dbReference type="GO" id="GO:0005634">
    <property type="term" value="C:nucleus"/>
    <property type="evidence" value="ECO:0007669"/>
    <property type="project" value="TreeGrafter"/>
</dbReference>
<comment type="similarity">
    <text evidence="1">Belongs to the protein kinase superfamily. CMGC Ser/Thr protein kinase family. CDC2/CDKX subfamily.</text>
</comment>
<dbReference type="GO" id="GO:0005524">
    <property type="term" value="F:ATP binding"/>
    <property type="evidence" value="ECO:0007669"/>
    <property type="project" value="UniProtKB-UniRule"/>
</dbReference>
<evidence type="ECO:0000256" key="11">
    <source>
        <dbReference type="RuleBase" id="RU000304"/>
    </source>
</evidence>
<evidence type="ECO:0000256" key="8">
    <source>
        <dbReference type="ARBA" id="ARBA00047811"/>
    </source>
</evidence>
<dbReference type="InterPro" id="IPR011009">
    <property type="entry name" value="Kinase-like_dom_sf"/>
</dbReference>
<dbReference type="EMBL" id="EF678339">
    <property type="protein sequence ID" value="ABR18101.1"/>
    <property type="molecule type" value="mRNA"/>
</dbReference>
<dbReference type="PROSITE" id="PS50011">
    <property type="entry name" value="PROTEIN_KINASE_DOM"/>
    <property type="match status" value="1"/>
</dbReference>
<dbReference type="PANTHER" id="PTHR24056">
    <property type="entry name" value="CELL DIVISION PROTEIN KINASE"/>
    <property type="match status" value="1"/>
</dbReference>
<evidence type="ECO:0000256" key="5">
    <source>
        <dbReference type="ARBA" id="ARBA00022741"/>
    </source>
</evidence>
<dbReference type="PANTHER" id="PTHR24056:SF171">
    <property type="entry name" value="CYCLIN-DEPENDENT KINASE 20"/>
    <property type="match status" value="1"/>
</dbReference>
<dbReference type="InterPro" id="IPR000719">
    <property type="entry name" value="Prot_kinase_dom"/>
</dbReference>
<evidence type="ECO:0000256" key="2">
    <source>
        <dbReference type="ARBA" id="ARBA00012425"/>
    </source>
</evidence>
<dbReference type="GO" id="GO:0004693">
    <property type="term" value="F:cyclin-dependent protein serine/threonine kinase activity"/>
    <property type="evidence" value="ECO:0007669"/>
    <property type="project" value="UniProtKB-EC"/>
</dbReference>
<comment type="catalytic activity">
    <reaction evidence="8">
        <text>L-threonyl-[protein] + ATP = O-phospho-L-threonyl-[protein] + ADP + H(+)</text>
        <dbReference type="Rhea" id="RHEA:46608"/>
        <dbReference type="Rhea" id="RHEA-COMP:11060"/>
        <dbReference type="Rhea" id="RHEA-COMP:11605"/>
        <dbReference type="ChEBI" id="CHEBI:15378"/>
        <dbReference type="ChEBI" id="CHEBI:30013"/>
        <dbReference type="ChEBI" id="CHEBI:30616"/>
        <dbReference type="ChEBI" id="CHEBI:61977"/>
        <dbReference type="ChEBI" id="CHEBI:456216"/>
        <dbReference type="EC" id="2.7.11.22"/>
    </reaction>
</comment>
<organism evidence="13">
    <name type="scientific">Picea sitchensis</name>
    <name type="common">Sitka spruce</name>
    <name type="synonym">Pinus sitchensis</name>
    <dbReference type="NCBI Taxonomy" id="3332"/>
    <lineage>
        <taxon>Eukaryota</taxon>
        <taxon>Viridiplantae</taxon>
        <taxon>Streptophyta</taxon>
        <taxon>Embryophyta</taxon>
        <taxon>Tracheophyta</taxon>
        <taxon>Spermatophyta</taxon>
        <taxon>Pinopsida</taxon>
        <taxon>Pinidae</taxon>
        <taxon>Conifers I</taxon>
        <taxon>Pinales</taxon>
        <taxon>Pinaceae</taxon>
        <taxon>Picea</taxon>
    </lineage>
</organism>